<feature type="non-terminal residue" evidence="6">
    <location>
        <position position="553"/>
    </location>
</feature>
<evidence type="ECO:0000256" key="4">
    <source>
        <dbReference type="SAM" id="MobiDB-lite"/>
    </source>
</evidence>
<dbReference type="Pfam" id="PF00400">
    <property type="entry name" value="WD40"/>
    <property type="match status" value="5"/>
</dbReference>
<dbReference type="SMART" id="SM00320">
    <property type="entry name" value="WD40"/>
    <property type="match status" value="7"/>
</dbReference>
<accession>A0ABN7WBU7</accession>
<organism evidence="6 7">
    <name type="scientific">Gigaspora margarita</name>
    <dbReference type="NCBI Taxonomy" id="4874"/>
    <lineage>
        <taxon>Eukaryota</taxon>
        <taxon>Fungi</taxon>
        <taxon>Fungi incertae sedis</taxon>
        <taxon>Mucoromycota</taxon>
        <taxon>Glomeromycotina</taxon>
        <taxon>Glomeromycetes</taxon>
        <taxon>Diversisporales</taxon>
        <taxon>Gigasporaceae</taxon>
        <taxon>Gigaspora</taxon>
    </lineage>
</organism>
<dbReference type="Proteomes" id="UP000789901">
    <property type="component" value="Unassembled WGS sequence"/>
</dbReference>
<feature type="compositionally biased region" description="Basic and acidic residues" evidence="4">
    <location>
        <begin position="10"/>
        <end position="73"/>
    </location>
</feature>
<feature type="compositionally biased region" description="Basic and acidic residues" evidence="4">
    <location>
        <begin position="84"/>
        <end position="107"/>
    </location>
</feature>
<dbReference type="InterPro" id="IPR050844">
    <property type="entry name" value="Coatomer_complex_subunit"/>
</dbReference>
<dbReference type="EMBL" id="CAJVQB010036597">
    <property type="protein sequence ID" value="CAG8824194.1"/>
    <property type="molecule type" value="Genomic_DNA"/>
</dbReference>
<evidence type="ECO:0000259" key="5">
    <source>
        <dbReference type="Pfam" id="PF08648"/>
    </source>
</evidence>
<gene>
    <name evidence="6" type="ORF">GMARGA_LOCUS28519</name>
</gene>
<feature type="repeat" description="WD" evidence="3">
    <location>
        <begin position="212"/>
        <end position="253"/>
    </location>
</feature>
<evidence type="ECO:0000313" key="7">
    <source>
        <dbReference type="Proteomes" id="UP000789901"/>
    </source>
</evidence>
<keyword evidence="1 3" id="KW-0853">WD repeat</keyword>
<dbReference type="PROSITE" id="PS50082">
    <property type="entry name" value="WD_REPEATS_2"/>
    <property type="match status" value="6"/>
</dbReference>
<evidence type="ECO:0000256" key="2">
    <source>
        <dbReference type="ARBA" id="ARBA00022737"/>
    </source>
</evidence>
<dbReference type="InterPro" id="IPR020472">
    <property type="entry name" value="WD40_PAC1"/>
</dbReference>
<evidence type="ECO:0000256" key="3">
    <source>
        <dbReference type="PROSITE-ProRule" id="PRU00221"/>
    </source>
</evidence>
<feature type="domain" description="U4/U6.U5 small nuclear ribonucleoprotein 27kDa protein" evidence="5">
    <location>
        <begin position="141"/>
        <end position="176"/>
    </location>
</feature>
<evidence type="ECO:0000313" key="6">
    <source>
        <dbReference type="EMBL" id="CAG8824194.1"/>
    </source>
</evidence>
<dbReference type="PANTHER" id="PTHR19876:SF1">
    <property type="entry name" value="COATOMER SUBUNIT ALPHA"/>
    <property type="match status" value="1"/>
</dbReference>
<comment type="caution">
    <text evidence="6">The sequence shown here is derived from an EMBL/GenBank/DDBJ whole genome shotgun (WGS) entry which is preliminary data.</text>
</comment>
<dbReference type="InterPro" id="IPR013957">
    <property type="entry name" value="SNRNP27"/>
</dbReference>
<feature type="repeat" description="WD" evidence="3">
    <location>
        <begin position="296"/>
        <end position="330"/>
    </location>
</feature>
<dbReference type="PRINTS" id="PR00320">
    <property type="entry name" value="GPROTEINBRPT"/>
</dbReference>
<dbReference type="PROSITE" id="PS00678">
    <property type="entry name" value="WD_REPEATS_1"/>
    <property type="match status" value="1"/>
</dbReference>
<dbReference type="PANTHER" id="PTHR19876">
    <property type="entry name" value="COATOMER"/>
    <property type="match status" value="1"/>
</dbReference>
<evidence type="ECO:0000256" key="1">
    <source>
        <dbReference type="ARBA" id="ARBA00022574"/>
    </source>
</evidence>
<proteinExistence type="predicted"/>
<dbReference type="CDD" id="cd00200">
    <property type="entry name" value="WD40"/>
    <property type="match status" value="1"/>
</dbReference>
<dbReference type="Gene3D" id="2.130.10.10">
    <property type="entry name" value="YVTN repeat-like/Quinoprotein amine dehydrogenase"/>
    <property type="match status" value="1"/>
</dbReference>
<name>A0ABN7WBU7_GIGMA</name>
<feature type="region of interest" description="Disordered" evidence="4">
    <location>
        <begin position="1"/>
        <end position="139"/>
    </location>
</feature>
<feature type="repeat" description="WD" evidence="3">
    <location>
        <begin position="170"/>
        <end position="211"/>
    </location>
</feature>
<feature type="repeat" description="WD" evidence="3">
    <location>
        <begin position="254"/>
        <end position="295"/>
    </location>
</feature>
<reference evidence="6 7" key="1">
    <citation type="submission" date="2021-06" db="EMBL/GenBank/DDBJ databases">
        <authorList>
            <person name="Kallberg Y."/>
            <person name="Tangrot J."/>
            <person name="Rosling A."/>
        </authorList>
    </citation>
    <scope>NUCLEOTIDE SEQUENCE [LARGE SCALE GENOMIC DNA]</scope>
    <source>
        <strain evidence="6 7">120-4 pot B 10/14</strain>
    </source>
</reference>
<dbReference type="Pfam" id="PF08648">
    <property type="entry name" value="SNRNP27"/>
    <property type="match status" value="1"/>
</dbReference>
<keyword evidence="7" id="KW-1185">Reference proteome</keyword>
<dbReference type="SUPFAM" id="SSF50978">
    <property type="entry name" value="WD40 repeat-like"/>
    <property type="match status" value="1"/>
</dbReference>
<sequence length="553" mass="64350">MPRTPSPRSDYSRRHISRSDYRERDVYPRERDPLSETYRDLDRPVEDPYYERRRSRYRERDRKERRRTPERVGRYRSRSRSPGSRRERGLSPYGSERDRRDDRYDRRVKSRSRSPRKEDSGNASGEPSNNPINNINPDEDPEKALMVIMGMSGFGTTKGKKVLGNEASAFESKSNRVKGIAFHPKRPWILASLHNGCIQLWDYRMGTLLERFDEHDGPVRGIAFHPTQPLFVSGGDDYKIKVWNYKTRKCLFSLNGHLDYVRTVFFHHEYPWILSASDDQTIRIWNWQSRTCIAILTGHNHYVMCAQFHPKEDLVVSASLDQTVRVWDISGLRKKNAAPSSVSFDDSLHKSAATQADIFGSTDAIVKYVLEGHDRGVNWATFHPTLPLIVSAGDDRQIKLWRMNDAKAWEVDTCRGHFNNVSAALFHPRQELIISDAEDKTIRVWDMSKRTLVQTFRREHDRFWVLTAHPELNLFAAGHDNGLIVFKLERERPAYAVHQNNLYYIKDKYLRVFDFASNSDVSVLSVRKIGGQYMQPRSLSYNPAERAVIITTV</sequence>
<keyword evidence="2" id="KW-0677">Repeat</keyword>
<dbReference type="InterPro" id="IPR019775">
    <property type="entry name" value="WD40_repeat_CS"/>
</dbReference>
<dbReference type="InterPro" id="IPR036322">
    <property type="entry name" value="WD40_repeat_dom_sf"/>
</dbReference>
<feature type="repeat" description="WD" evidence="3">
    <location>
        <begin position="370"/>
        <end position="411"/>
    </location>
</feature>
<protein>
    <submittedName>
        <fullName evidence="6">21148_t:CDS:1</fullName>
    </submittedName>
</protein>
<dbReference type="PROSITE" id="PS50294">
    <property type="entry name" value="WD_REPEATS_REGION"/>
    <property type="match status" value="5"/>
</dbReference>
<dbReference type="InterPro" id="IPR001680">
    <property type="entry name" value="WD40_rpt"/>
</dbReference>
<feature type="repeat" description="WD" evidence="3">
    <location>
        <begin position="414"/>
        <end position="455"/>
    </location>
</feature>
<dbReference type="InterPro" id="IPR015943">
    <property type="entry name" value="WD40/YVTN_repeat-like_dom_sf"/>
</dbReference>